<comment type="caution">
    <text evidence="3">The sequence shown here is derived from an EMBL/GenBank/DDBJ whole genome shotgun (WGS) entry which is preliminary data.</text>
</comment>
<evidence type="ECO:0000313" key="4">
    <source>
        <dbReference type="Proteomes" id="UP000323142"/>
    </source>
</evidence>
<feature type="compositionally biased region" description="Basic and acidic residues" evidence="1">
    <location>
        <begin position="45"/>
        <end position="58"/>
    </location>
</feature>
<evidence type="ECO:0000256" key="1">
    <source>
        <dbReference type="SAM" id="MobiDB-lite"/>
    </source>
</evidence>
<accession>A0A5B2UZ78</accession>
<keyword evidence="2" id="KW-1133">Transmembrane helix</keyword>
<keyword evidence="4" id="KW-1185">Reference proteome</keyword>
<dbReference type="RefSeq" id="WP_149822381.1">
    <property type="nucleotide sequence ID" value="NZ_VUOA01000079.1"/>
</dbReference>
<dbReference type="EMBL" id="VUOA01000079">
    <property type="protein sequence ID" value="KAA2231325.1"/>
    <property type="molecule type" value="Genomic_DNA"/>
</dbReference>
<reference evidence="3 4" key="2">
    <citation type="submission" date="2019-09" db="EMBL/GenBank/DDBJ databases">
        <authorList>
            <person name="Jin C."/>
        </authorList>
    </citation>
    <scope>NUCLEOTIDE SEQUENCE [LARGE SCALE GENOMIC DNA]</scope>
    <source>
        <strain evidence="3 4">BN140002</strain>
    </source>
</reference>
<protein>
    <submittedName>
        <fullName evidence="3">Uncharacterized protein</fullName>
    </submittedName>
</protein>
<sequence length="91" mass="9238">MPTITHRHGAARAPSDAGASPTWASPGEPPLAGGPSAAPLPGPSEDARDAGEAEGDPRERRAARLFTVLAGLITGTWAAVLIWAAQSLVFS</sequence>
<reference evidence="3 4" key="1">
    <citation type="submission" date="2019-09" db="EMBL/GenBank/DDBJ databases">
        <title>Salinarimonas rosea gen. nov., sp. nov., a new member of the a-2 subgroup of the Proteobacteria.</title>
        <authorList>
            <person name="Liu J."/>
        </authorList>
    </citation>
    <scope>NUCLEOTIDE SEQUENCE [LARGE SCALE GENOMIC DNA]</scope>
    <source>
        <strain evidence="3 4">BN140002</strain>
    </source>
</reference>
<dbReference type="AlphaFoldDB" id="A0A5B2UZ78"/>
<keyword evidence="2" id="KW-0812">Transmembrane</keyword>
<dbReference type="Proteomes" id="UP000323142">
    <property type="component" value="Unassembled WGS sequence"/>
</dbReference>
<evidence type="ECO:0000313" key="3">
    <source>
        <dbReference type="EMBL" id="KAA2231325.1"/>
    </source>
</evidence>
<feature type="compositionally biased region" description="Basic residues" evidence="1">
    <location>
        <begin position="1"/>
        <end position="10"/>
    </location>
</feature>
<name>A0A5B2UZ78_9HYPH</name>
<keyword evidence="2" id="KW-0472">Membrane</keyword>
<feature type="compositionally biased region" description="Low complexity" evidence="1">
    <location>
        <begin position="24"/>
        <end position="39"/>
    </location>
</feature>
<feature type="region of interest" description="Disordered" evidence="1">
    <location>
        <begin position="1"/>
        <end position="58"/>
    </location>
</feature>
<feature type="transmembrane region" description="Helical" evidence="2">
    <location>
        <begin position="65"/>
        <end position="85"/>
    </location>
</feature>
<organism evidence="3 4">
    <name type="scientific">Salinarimonas soli</name>
    <dbReference type="NCBI Taxonomy" id="1638099"/>
    <lineage>
        <taxon>Bacteria</taxon>
        <taxon>Pseudomonadati</taxon>
        <taxon>Pseudomonadota</taxon>
        <taxon>Alphaproteobacteria</taxon>
        <taxon>Hyphomicrobiales</taxon>
        <taxon>Salinarimonadaceae</taxon>
        <taxon>Salinarimonas</taxon>
    </lineage>
</organism>
<proteinExistence type="predicted"/>
<gene>
    <name evidence="3" type="ORF">F0L46_25280</name>
</gene>
<evidence type="ECO:0000256" key="2">
    <source>
        <dbReference type="SAM" id="Phobius"/>
    </source>
</evidence>